<dbReference type="EMBL" id="CAKJVE010000001">
    <property type="protein sequence ID" value="CAG9701600.1"/>
    <property type="molecule type" value="Genomic_DNA"/>
</dbReference>
<organism evidence="1 3">
    <name type="scientific">Clostridium neonatale</name>
    <dbReference type="NCBI Taxonomy" id="137838"/>
    <lineage>
        <taxon>Bacteria</taxon>
        <taxon>Bacillati</taxon>
        <taxon>Bacillota</taxon>
        <taxon>Clostridia</taxon>
        <taxon>Eubacteriales</taxon>
        <taxon>Clostridiaceae</taxon>
        <taxon>Clostridium</taxon>
    </lineage>
</organism>
<dbReference type="Proteomes" id="UP001189143">
    <property type="component" value="Unassembled WGS sequence"/>
</dbReference>
<evidence type="ECO:0000313" key="1">
    <source>
        <dbReference type="EMBL" id="CAG9701600.1"/>
    </source>
</evidence>
<reference evidence="1" key="1">
    <citation type="submission" date="2021-10" db="EMBL/GenBank/DDBJ databases">
        <authorList>
            <person name="Mesa V."/>
        </authorList>
    </citation>
    <scope>NUCLEOTIDE SEQUENCE</scope>
    <source>
        <strain evidence="1">CC3_PB</strain>
    </source>
</reference>
<dbReference type="AlphaFoldDB" id="A0AA86JCB2"/>
<protein>
    <submittedName>
        <fullName evidence="1">Uncharacterized protein</fullName>
    </submittedName>
</protein>
<accession>A0AA86JCB2</accession>
<reference evidence="2" key="2">
    <citation type="submission" date="2022-10" db="EMBL/GenBank/DDBJ databases">
        <authorList>
            <person name="Aires J."/>
            <person name="Mesa V."/>
        </authorList>
    </citation>
    <scope>NUCLEOTIDE SEQUENCE</scope>
    <source>
        <strain evidence="2">Clostridium neonatale JD116</strain>
    </source>
</reference>
<dbReference type="Proteomes" id="UP000789738">
    <property type="component" value="Unassembled WGS sequence"/>
</dbReference>
<evidence type="ECO:0000313" key="3">
    <source>
        <dbReference type="Proteomes" id="UP000789738"/>
    </source>
</evidence>
<proteinExistence type="predicted"/>
<dbReference type="Pfam" id="PF14460">
    <property type="entry name" value="Prok-E2_D"/>
    <property type="match status" value="1"/>
</dbReference>
<dbReference type="EMBL" id="CAMTCP010000253">
    <property type="protein sequence ID" value="CAI3654546.1"/>
    <property type="molecule type" value="Genomic_DNA"/>
</dbReference>
<sequence>MKTYIELIEGSKCVNVVKVLDGGRKKEKLIRIEDFVSSITASLSGQSLGQEVSPIFREIRGVRLIQSKKYSNNSTVYVLFQERHNTPIQFFNRFYDNVGVPNLLYAVHVVNNKLSKLYVVATKDTDIVSGTRLFRYPFTNVSGNNGIVCLGRNTFEEGIEDNNLRKLFNVPYQFMSMPNNLDHYRATNNSKCLECEELIKSLVDKDFDDELLIENNITQYSQWFEQL</sequence>
<dbReference type="InterPro" id="IPR032787">
    <property type="entry name" value="Prok-E2_D"/>
</dbReference>
<comment type="caution">
    <text evidence="1">The sequence shown here is derived from an EMBL/GenBank/DDBJ whole genome shotgun (WGS) entry which is preliminary data.</text>
</comment>
<name>A0AA86JCB2_9CLOT</name>
<gene>
    <name evidence="2" type="ORF">CNEO2_540058</name>
    <name evidence="1" type="ORF">CNEO_10134</name>
</gene>
<dbReference type="RefSeq" id="WP_210885676.1">
    <property type="nucleotide sequence ID" value="NZ_CAKJVE010000001.1"/>
</dbReference>
<evidence type="ECO:0000313" key="2">
    <source>
        <dbReference type="EMBL" id="CAI3654546.1"/>
    </source>
</evidence>